<accession>A0A1F8DUY6</accession>
<dbReference type="Proteomes" id="UP000176422">
    <property type="component" value="Unassembled WGS sequence"/>
</dbReference>
<protein>
    <recommendedName>
        <fullName evidence="1">Phage-Barnase-EndoU-ColicinE5/D-RelE like nuclease 3 domain-containing protein</fullName>
    </recommendedName>
</protein>
<dbReference type="AlphaFoldDB" id="A0A1F8DUY6"/>
<dbReference type="EMBL" id="MGIT01000006">
    <property type="protein sequence ID" value="OGM92437.1"/>
    <property type="molecule type" value="Genomic_DNA"/>
</dbReference>
<dbReference type="InterPro" id="IPR041301">
    <property type="entry name" value="PBECR3"/>
</dbReference>
<gene>
    <name evidence="2" type="ORF">A2372_00085</name>
</gene>
<evidence type="ECO:0000313" key="2">
    <source>
        <dbReference type="EMBL" id="OGM92437.1"/>
    </source>
</evidence>
<proteinExistence type="predicted"/>
<comment type="caution">
    <text evidence="2">The sequence shown here is derived from an EMBL/GenBank/DDBJ whole genome shotgun (WGS) entry which is preliminary data.</text>
</comment>
<organism evidence="2 3">
    <name type="scientific">Candidatus Wolfebacteria bacterium RIFOXYB1_FULL_54_12</name>
    <dbReference type="NCBI Taxonomy" id="1802559"/>
    <lineage>
        <taxon>Bacteria</taxon>
        <taxon>Candidatus Wolfeibacteriota</taxon>
    </lineage>
</organism>
<evidence type="ECO:0000313" key="3">
    <source>
        <dbReference type="Proteomes" id="UP000176422"/>
    </source>
</evidence>
<sequence>MHRFLYEQHIKGTPEKSLVVDKKALVCHLSKSVKNDLGFYPGKVYINTKVLKHLYDKRPAEEFDCIVTNLKSIVKHPDSIYENKDSKRAGLCLIKQINNTDYIVCIEALEDNEIIIVTSFRVRKASYLKDYKLLWSWRGGNPSS</sequence>
<dbReference type="Pfam" id="PF18812">
    <property type="entry name" value="PBECR3"/>
    <property type="match status" value="1"/>
</dbReference>
<evidence type="ECO:0000259" key="1">
    <source>
        <dbReference type="Pfam" id="PF18812"/>
    </source>
</evidence>
<name>A0A1F8DUY6_9BACT</name>
<reference evidence="2 3" key="1">
    <citation type="journal article" date="2016" name="Nat. Commun.">
        <title>Thousands of microbial genomes shed light on interconnected biogeochemical processes in an aquifer system.</title>
        <authorList>
            <person name="Anantharaman K."/>
            <person name="Brown C.T."/>
            <person name="Hug L.A."/>
            <person name="Sharon I."/>
            <person name="Castelle C.J."/>
            <person name="Probst A.J."/>
            <person name="Thomas B.C."/>
            <person name="Singh A."/>
            <person name="Wilkins M.J."/>
            <person name="Karaoz U."/>
            <person name="Brodie E.L."/>
            <person name="Williams K.H."/>
            <person name="Hubbard S.S."/>
            <person name="Banfield J.F."/>
        </authorList>
    </citation>
    <scope>NUCLEOTIDE SEQUENCE [LARGE SCALE GENOMIC DNA]</scope>
</reference>
<feature type="domain" description="Phage-Barnase-EndoU-ColicinE5/D-RelE like nuclease 3" evidence="1">
    <location>
        <begin position="29"/>
        <end position="127"/>
    </location>
</feature>